<dbReference type="Gene3D" id="3.30.2310.20">
    <property type="entry name" value="RelE-like"/>
    <property type="match status" value="1"/>
</dbReference>
<proteinExistence type="predicted"/>
<organism evidence="1 2">
    <name type="scientific">Candidatus Woesebacteria bacterium GW2011_GWB1_38_8</name>
    <dbReference type="NCBI Taxonomy" id="1618570"/>
    <lineage>
        <taxon>Bacteria</taxon>
        <taxon>Candidatus Woeseibacteriota</taxon>
    </lineage>
</organism>
<name>A0A0G0NFN6_9BACT</name>
<dbReference type="AlphaFoldDB" id="A0A0G0NFN6"/>
<evidence type="ECO:0000313" key="1">
    <source>
        <dbReference type="EMBL" id="KKQ84689.1"/>
    </source>
</evidence>
<protein>
    <recommendedName>
        <fullName evidence="3">Addiction module toxin, RelE/StbE family</fullName>
    </recommendedName>
</protein>
<reference evidence="1 2" key="1">
    <citation type="journal article" date="2015" name="Nature">
        <title>rRNA introns, odd ribosomes, and small enigmatic genomes across a large radiation of phyla.</title>
        <authorList>
            <person name="Brown C.T."/>
            <person name="Hug L.A."/>
            <person name="Thomas B.C."/>
            <person name="Sharon I."/>
            <person name="Castelle C.J."/>
            <person name="Singh A."/>
            <person name="Wilkins M.J."/>
            <person name="Williams K.H."/>
            <person name="Banfield J.F."/>
        </authorList>
    </citation>
    <scope>NUCLEOTIDE SEQUENCE [LARGE SCALE GENOMIC DNA]</scope>
</reference>
<comment type="caution">
    <text evidence="1">The sequence shown here is derived from an EMBL/GenBank/DDBJ whole genome shotgun (WGS) entry which is preliminary data.</text>
</comment>
<dbReference type="InterPro" id="IPR035093">
    <property type="entry name" value="RelE/ParE_toxin_dom_sf"/>
</dbReference>
<accession>A0A0G0NFN6</accession>
<gene>
    <name evidence="1" type="ORF">UT08_C0015G0025</name>
</gene>
<dbReference type="EMBL" id="LBVL01000015">
    <property type="protein sequence ID" value="KKQ84689.1"/>
    <property type="molecule type" value="Genomic_DNA"/>
</dbReference>
<dbReference type="SUPFAM" id="SSF143011">
    <property type="entry name" value="RelE-like"/>
    <property type="match status" value="1"/>
</dbReference>
<evidence type="ECO:0000313" key="2">
    <source>
        <dbReference type="Proteomes" id="UP000034081"/>
    </source>
</evidence>
<sequence length="82" mass="9721">MIIYTKHAEEKLKRKDIRKFKANKKLIGSILKNPQLKSKTKYGDYAASSQIDERHDLRIVYDIIDKDIKVITFHISKKGRYK</sequence>
<dbReference type="STRING" id="1618570.UT08_C0015G0025"/>
<evidence type="ECO:0008006" key="3">
    <source>
        <dbReference type="Google" id="ProtNLM"/>
    </source>
</evidence>
<dbReference type="Proteomes" id="UP000034081">
    <property type="component" value="Unassembled WGS sequence"/>
</dbReference>